<organism evidence="1 2">
    <name type="scientific">Jimgerdemannia flammicorona</name>
    <dbReference type="NCBI Taxonomy" id="994334"/>
    <lineage>
        <taxon>Eukaryota</taxon>
        <taxon>Fungi</taxon>
        <taxon>Fungi incertae sedis</taxon>
        <taxon>Mucoromycota</taxon>
        <taxon>Mucoromycotina</taxon>
        <taxon>Endogonomycetes</taxon>
        <taxon>Endogonales</taxon>
        <taxon>Endogonaceae</taxon>
        <taxon>Jimgerdemannia</taxon>
    </lineage>
</organism>
<reference evidence="1 2" key="1">
    <citation type="journal article" date="2018" name="New Phytol.">
        <title>Phylogenomics of Endogonaceae and evolution of mycorrhizas within Mucoromycota.</title>
        <authorList>
            <person name="Chang Y."/>
            <person name="Desiro A."/>
            <person name="Na H."/>
            <person name="Sandor L."/>
            <person name="Lipzen A."/>
            <person name="Clum A."/>
            <person name="Barry K."/>
            <person name="Grigoriev I.V."/>
            <person name="Martin F.M."/>
            <person name="Stajich J.E."/>
            <person name="Smith M.E."/>
            <person name="Bonito G."/>
            <person name="Spatafora J.W."/>
        </authorList>
    </citation>
    <scope>NUCLEOTIDE SEQUENCE [LARGE SCALE GENOMIC DNA]</scope>
    <source>
        <strain evidence="1 2">GMNB39</strain>
    </source>
</reference>
<proteinExistence type="predicted"/>
<sequence>MSTKESVRAACMQPTSMTHFHRRSLWYSLRDYEAKSSSCLRFQFCAQELPCGDGSWSYATRLEVDNYQLDNADTSGGTGYSKILSSTFGIKMKRSLRDASRMNSKCLHPMASVIIDPGLGVKKNLLKRAGGAGI</sequence>
<name>A0A433DHQ1_9FUNG</name>
<dbReference type="EMBL" id="RBNI01001492">
    <property type="protein sequence ID" value="RUP50382.1"/>
    <property type="molecule type" value="Genomic_DNA"/>
</dbReference>
<gene>
    <name evidence="1" type="ORF">BC936DRAFT_139392</name>
</gene>
<dbReference type="Proteomes" id="UP000268093">
    <property type="component" value="Unassembled WGS sequence"/>
</dbReference>
<evidence type="ECO:0000313" key="2">
    <source>
        <dbReference type="Proteomes" id="UP000268093"/>
    </source>
</evidence>
<keyword evidence="2" id="KW-1185">Reference proteome</keyword>
<comment type="caution">
    <text evidence="1">The sequence shown here is derived from an EMBL/GenBank/DDBJ whole genome shotgun (WGS) entry which is preliminary data.</text>
</comment>
<accession>A0A433DHQ1</accession>
<protein>
    <submittedName>
        <fullName evidence="1">Uncharacterized protein</fullName>
    </submittedName>
</protein>
<dbReference type="AlphaFoldDB" id="A0A433DHQ1"/>
<evidence type="ECO:0000313" key="1">
    <source>
        <dbReference type="EMBL" id="RUP50382.1"/>
    </source>
</evidence>
<feature type="non-terminal residue" evidence="1">
    <location>
        <position position="134"/>
    </location>
</feature>